<evidence type="ECO:0000313" key="1">
    <source>
        <dbReference type="EMBL" id="QDT22853.1"/>
    </source>
</evidence>
<accession>A0A517PU20</accession>
<evidence type="ECO:0000313" key="2">
    <source>
        <dbReference type="Proteomes" id="UP000320421"/>
    </source>
</evidence>
<dbReference type="EMBL" id="CP036266">
    <property type="protein sequence ID" value="QDT22853.1"/>
    <property type="molecule type" value="Genomic_DNA"/>
</dbReference>
<gene>
    <name evidence="1" type="ORF">HG66A1_46640</name>
</gene>
<protein>
    <submittedName>
        <fullName evidence="1">Uncharacterized protein</fullName>
    </submittedName>
</protein>
<name>A0A517PU20_9PLAN</name>
<proteinExistence type="predicted"/>
<sequence length="428" mass="48364">MSNYSCSRREFVSRVMCGVGASALGSLSFGAEQKTGAEQKFPPMRVITKGPRHHWFGYYDKLQFDPTSRYVLGMEVAFEHRSPRADDVIKIGMVDLEDGDRWIELGESSAWNWQQGCMLQWLPGSASEIIWNDRQDGQFVSRILDVKSGKGRTIPSPIYSVSPDGKTAVTPDFRRIQDVRPGYGYPGFSDPNFKDLAPKDSGIFRVDLETGKSTLILSLEEISQTGTIPKNQKDIKHYFNHLLFSPDGSRFITLHRWQYPNGKRLSRLVTARPDGSDVRVVIDNGFVSHFIWRDPEHILAQSKATADSPSWGDFLVKDESGAELKEVGKGVLDNGGHLTYLPGNEWILNDTYPKGKERMQTPHLYHVASGKRIDLGHFHSPKLYTGEWRVDTHPRYSPNSRYVCIDSPYKDQGRQLHLIDISEITGAS</sequence>
<dbReference type="Proteomes" id="UP000320421">
    <property type="component" value="Chromosome"/>
</dbReference>
<dbReference type="InterPro" id="IPR015943">
    <property type="entry name" value="WD40/YVTN_repeat-like_dom_sf"/>
</dbReference>
<dbReference type="RefSeq" id="WP_145189376.1">
    <property type="nucleotide sequence ID" value="NZ_CP036266.1"/>
</dbReference>
<keyword evidence="2" id="KW-1185">Reference proteome</keyword>
<dbReference type="Gene3D" id="2.130.10.10">
    <property type="entry name" value="YVTN repeat-like/Quinoprotein amine dehydrogenase"/>
    <property type="match status" value="1"/>
</dbReference>
<dbReference type="AlphaFoldDB" id="A0A517PU20"/>
<organism evidence="1 2">
    <name type="scientific">Gimesia chilikensis</name>
    <dbReference type="NCBI Taxonomy" id="2605989"/>
    <lineage>
        <taxon>Bacteria</taxon>
        <taxon>Pseudomonadati</taxon>
        <taxon>Planctomycetota</taxon>
        <taxon>Planctomycetia</taxon>
        <taxon>Planctomycetales</taxon>
        <taxon>Planctomycetaceae</taxon>
        <taxon>Gimesia</taxon>
    </lineage>
</organism>
<dbReference type="SUPFAM" id="SSF69304">
    <property type="entry name" value="Tricorn protease N-terminal domain"/>
    <property type="match status" value="1"/>
</dbReference>
<reference evidence="1 2" key="1">
    <citation type="submission" date="2019-02" db="EMBL/GenBank/DDBJ databases">
        <title>Deep-cultivation of Planctomycetes and their phenomic and genomic characterization uncovers novel biology.</title>
        <authorList>
            <person name="Wiegand S."/>
            <person name="Jogler M."/>
            <person name="Boedeker C."/>
            <person name="Pinto D."/>
            <person name="Vollmers J."/>
            <person name="Rivas-Marin E."/>
            <person name="Kohn T."/>
            <person name="Peeters S.H."/>
            <person name="Heuer A."/>
            <person name="Rast P."/>
            <person name="Oberbeckmann S."/>
            <person name="Bunk B."/>
            <person name="Jeske O."/>
            <person name="Meyerdierks A."/>
            <person name="Storesund J.E."/>
            <person name="Kallscheuer N."/>
            <person name="Luecker S."/>
            <person name="Lage O.M."/>
            <person name="Pohl T."/>
            <person name="Merkel B.J."/>
            <person name="Hornburger P."/>
            <person name="Mueller R.-W."/>
            <person name="Bruemmer F."/>
            <person name="Labrenz M."/>
            <person name="Spormann A.M."/>
            <person name="Op den Camp H."/>
            <person name="Overmann J."/>
            <person name="Amann R."/>
            <person name="Jetten M.S.M."/>
            <person name="Mascher T."/>
            <person name="Medema M.H."/>
            <person name="Devos D.P."/>
            <person name="Kaster A.-K."/>
            <person name="Ovreas L."/>
            <person name="Rohde M."/>
            <person name="Galperin M.Y."/>
            <person name="Jogler C."/>
        </authorList>
    </citation>
    <scope>NUCLEOTIDE SEQUENCE [LARGE SCALE GENOMIC DNA]</scope>
    <source>
        <strain evidence="1 2">HG66A1</strain>
    </source>
</reference>
<dbReference type="OrthoDB" id="5174394at2"/>